<reference evidence="9 10" key="1">
    <citation type="submission" date="2017-06" db="EMBL/GenBank/DDBJ databases">
        <title>Ant-infecting Ophiocordyceps genomes reveal a high diversity of potential behavioral manipulation genes and a possible major role for enterotoxins.</title>
        <authorList>
            <person name="De Bekker C."/>
            <person name="Evans H.C."/>
            <person name="Brachmann A."/>
            <person name="Hughes D.P."/>
        </authorList>
    </citation>
    <scope>NUCLEOTIDE SEQUENCE [LARGE SCALE GENOMIC DNA]</scope>
    <source>
        <strain evidence="9 10">1348a</strain>
    </source>
</reference>
<feature type="region of interest" description="Disordered" evidence="7">
    <location>
        <begin position="328"/>
        <end position="360"/>
    </location>
</feature>
<feature type="region of interest" description="Disordered" evidence="7">
    <location>
        <begin position="1"/>
        <end position="126"/>
    </location>
</feature>
<keyword evidence="10" id="KW-1185">Reference proteome</keyword>
<evidence type="ECO:0000313" key="9">
    <source>
        <dbReference type="EMBL" id="PHH68425.1"/>
    </source>
</evidence>
<evidence type="ECO:0000256" key="7">
    <source>
        <dbReference type="SAM" id="MobiDB-lite"/>
    </source>
</evidence>
<evidence type="ECO:0000313" key="10">
    <source>
        <dbReference type="Proteomes" id="UP000224854"/>
    </source>
</evidence>
<dbReference type="GO" id="GO:0006612">
    <property type="term" value="P:protein targeting to membrane"/>
    <property type="evidence" value="ECO:0007669"/>
    <property type="project" value="TreeGrafter"/>
</dbReference>
<dbReference type="Pfam" id="PF10256">
    <property type="entry name" value="Erf4"/>
    <property type="match status" value="1"/>
</dbReference>
<dbReference type="Proteomes" id="UP000224854">
    <property type="component" value="Unassembled WGS sequence"/>
</dbReference>
<name>A0A2C5YFX5_9HYPO</name>
<dbReference type="AlphaFoldDB" id="A0A2C5YFX5"/>
<feature type="compositionally biased region" description="Pro residues" evidence="7">
    <location>
        <begin position="79"/>
        <end position="95"/>
    </location>
</feature>
<dbReference type="PANTHER" id="PTHR13254:SF0">
    <property type="entry name" value="GOLGIN SUBFAMILY A MEMBER 7_ERF4 DOMAIN-CONTAINING PROTEIN"/>
    <property type="match status" value="1"/>
</dbReference>
<dbReference type="EMBL" id="NJEU01001135">
    <property type="protein sequence ID" value="PHH68425.1"/>
    <property type="molecule type" value="Genomic_DNA"/>
</dbReference>
<comment type="subcellular location">
    <subcellularLocation>
        <location evidence="1">Endoplasmic reticulum membrane</location>
        <topology evidence="1">Peripheral membrane protein</topology>
    </subcellularLocation>
</comment>
<feature type="compositionally biased region" description="Low complexity" evidence="7">
    <location>
        <begin position="192"/>
        <end position="206"/>
    </location>
</feature>
<organism evidence="9 10">
    <name type="scientific">Ophiocordyceps australis</name>
    <dbReference type="NCBI Taxonomy" id="1399860"/>
    <lineage>
        <taxon>Eukaryota</taxon>
        <taxon>Fungi</taxon>
        <taxon>Dikarya</taxon>
        <taxon>Ascomycota</taxon>
        <taxon>Pezizomycotina</taxon>
        <taxon>Sordariomycetes</taxon>
        <taxon>Hypocreomycetidae</taxon>
        <taxon>Hypocreales</taxon>
        <taxon>Ophiocordycipitaceae</taxon>
        <taxon>Ophiocordyceps</taxon>
    </lineage>
</organism>
<feature type="compositionally biased region" description="Polar residues" evidence="7">
    <location>
        <begin position="259"/>
        <end position="270"/>
    </location>
</feature>
<dbReference type="GO" id="GO:0005789">
    <property type="term" value="C:endoplasmic reticulum membrane"/>
    <property type="evidence" value="ECO:0007669"/>
    <property type="project" value="UniProtKB-SubCell"/>
</dbReference>
<accession>A0A2C5YFX5</accession>
<keyword evidence="6" id="KW-0472">Membrane</keyword>
<keyword evidence="5" id="KW-0256">Endoplasmic reticulum</keyword>
<evidence type="ECO:0000256" key="1">
    <source>
        <dbReference type="ARBA" id="ARBA00004406"/>
    </source>
</evidence>
<gene>
    <name evidence="9" type="ORF">CDD82_567</name>
</gene>
<dbReference type="PANTHER" id="PTHR13254">
    <property type="entry name" value="GOLGI AUTOANTIGEN, GOLGIN SUBFAMILY A, 7"/>
    <property type="match status" value="1"/>
</dbReference>
<feature type="region of interest" description="Disordered" evidence="7">
    <location>
        <begin position="249"/>
        <end position="273"/>
    </location>
</feature>
<comment type="subunit">
    <text evidence="3">Interacts with ERF2.</text>
</comment>
<evidence type="ECO:0000259" key="8">
    <source>
        <dbReference type="Pfam" id="PF10256"/>
    </source>
</evidence>
<comment type="similarity">
    <text evidence="2">Belongs to the ERF4 family.</text>
</comment>
<feature type="region of interest" description="Disordered" evidence="7">
    <location>
        <begin position="171"/>
        <end position="226"/>
    </location>
</feature>
<evidence type="ECO:0000256" key="5">
    <source>
        <dbReference type="ARBA" id="ARBA00022824"/>
    </source>
</evidence>
<protein>
    <recommendedName>
        <fullName evidence="4">Ras modification protein ERF4</fullName>
    </recommendedName>
</protein>
<feature type="region of interest" description="Disordered" evidence="7">
    <location>
        <begin position="529"/>
        <end position="558"/>
    </location>
</feature>
<evidence type="ECO:0000256" key="2">
    <source>
        <dbReference type="ARBA" id="ARBA00007732"/>
    </source>
</evidence>
<evidence type="ECO:0000256" key="4">
    <source>
        <dbReference type="ARBA" id="ARBA00018463"/>
    </source>
</evidence>
<dbReference type="OrthoDB" id="5377273at2759"/>
<evidence type="ECO:0000256" key="3">
    <source>
        <dbReference type="ARBA" id="ARBA00011396"/>
    </source>
</evidence>
<evidence type="ECO:0000256" key="6">
    <source>
        <dbReference type="ARBA" id="ARBA00023136"/>
    </source>
</evidence>
<sequence length="558" mass="59074">MKRWKRAAAASQSQAGCVSGASRIEAGPGGSSSTACRAGLAAPEEAPADGLQQQRPPWPSTPSPATLPLPLPLHISASPAPPNPASPAPLPPLPSSPRSERGRPGGRAPGVFATAPHASHPSKVPVAAAAASASAASADAPSSALPLSHHPVRPSNHLAAAAAAEALNPSTQPYIRPLPFKSRSPRRRRLSSARLWNPTNSTPRTPSRSRTRARRTSSPPAPAVPLQHPALDQAAHCPSGDYPLLSLSQQRQAKHSPATRASFQIEQTASSDKRISLPRSVRLSHDLDVDAVISAIDHHSRPDKGKARAAMVPAPHDDAAARHFSRDLERGPQVADARSSTVSDPPAIGSTVSSSDSSIMGQDVPADGGEEWGPQHPCYPHLNPHVPPDSLEYANTRVIRIRRDWLLHGDLAPTFSNLYPEILDPAGMSEQEFRSIIDKLNSELVPIFSPWSMRNVVDGLLGLVTGWLWDDMGLTAVKSRLKTLDKWITQWNTDKQNAMAAEEGVMPPKIISLRQTAYMTLDIQIPDPEIAPVPSTAGADQSGVDAAGPAEPSGSITA</sequence>
<dbReference type="InterPro" id="IPR051371">
    <property type="entry name" value="Ras_palmitoyltransferase"/>
</dbReference>
<comment type="caution">
    <text evidence="9">The sequence shown here is derived from an EMBL/GenBank/DDBJ whole genome shotgun (WGS) entry which is preliminary data.</text>
</comment>
<dbReference type="InterPro" id="IPR019383">
    <property type="entry name" value="Golgin_A_7/ERF4"/>
</dbReference>
<feature type="compositionally biased region" description="Pro residues" evidence="7">
    <location>
        <begin position="56"/>
        <end position="71"/>
    </location>
</feature>
<feature type="domain" description="Golgin subfamily A member 7/ERF4" evidence="8">
    <location>
        <begin position="398"/>
        <end position="522"/>
    </location>
</feature>
<proteinExistence type="inferred from homology"/>
<dbReference type="GO" id="GO:0031211">
    <property type="term" value="C:endoplasmic reticulum palmitoyltransferase complex"/>
    <property type="evidence" value="ECO:0007669"/>
    <property type="project" value="TreeGrafter"/>
</dbReference>